<name>A0A1V0TR33_9ACTN</name>
<organism evidence="1 2">
    <name type="scientific">Streptomyces gilvosporeus</name>
    <dbReference type="NCBI Taxonomy" id="553510"/>
    <lineage>
        <taxon>Bacteria</taxon>
        <taxon>Bacillati</taxon>
        <taxon>Actinomycetota</taxon>
        <taxon>Actinomycetes</taxon>
        <taxon>Kitasatosporales</taxon>
        <taxon>Streptomycetaceae</taxon>
        <taxon>Streptomyces</taxon>
    </lineage>
</organism>
<gene>
    <name evidence="1" type="ORF">B1H19_14740</name>
</gene>
<proteinExistence type="predicted"/>
<dbReference type="Proteomes" id="UP000192726">
    <property type="component" value="Chromosome"/>
</dbReference>
<dbReference type="AlphaFoldDB" id="A0A1V0TR33"/>
<evidence type="ECO:0000313" key="1">
    <source>
        <dbReference type="EMBL" id="ARF55280.1"/>
    </source>
</evidence>
<reference evidence="1 2" key="1">
    <citation type="submission" date="2017-04" db="EMBL/GenBank/DDBJ databases">
        <title>Complete Genome Sequence of Streptomyces gilvosporeus F607, a Capable Producer of Natamycin.</title>
        <authorList>
            <person name="Zong G."/>
            <person name="Zhong C."/>
            <person name="Fu J."/>
            <person name="Qin R."/>
            <person name="Cao G."/>
        </authorList>
    </citation>
    <scope>NUCLEOTIDE SEQUENCE [LARGE SCALE GENOMIC DNA]</scope>
    <source>
        <strain evidence="1 2">F607</strain>
    </source>
</reference>
<dbReference type="OrthoDB" id="3439521at2"/>
<dbReference type="EMBL" id="CP020569">
    <property type="protein sequence ID" value="ARF55280.1"/>
    <property type="molecule type" value="Genomic_DNA"/>
</dbReference>
<dbReference type="RefSeq" id="WP_083105187.1">
    <property type="nucleotide sequence ID" value="NZ_CP020569.1"/>
</dbReference>
<sequence>MTSSSSTALRLALQLAGPAAGDALAERLRPQVVAAVGERFHLPAEVVEALTARGEHGLRQAMTEDVAEFLERALGTGDPEIAHLLYVREKRRTPGFLSAILAAADPADGRWYAPDGLVPTVLETTAGLALEPALRAPFPELVAHAVLQLGRELPSAVVLDACRRLAAAGGPAEIEKLAKSIEETPDELAHKGLAGLLRIAAAAPDPVAALQDRRPSAAWTDPAHAHALLQVRLGERHVSQPAGLGPEAIREEHERRPFGPTPMDDGRWQRDTRDCLVRWESCPDDVIAEYHRVAPFSACNIAARLPFEVLIEPGASTERIAVPEVIGRGLRAGWFPAHRVLREVGPARETLAALPYDHEPTRRAVAELVAPLGTDPVNWLTFYARTGTARGTAAELVAEAAAPDSPAKRTTTWPRPLAAVFPATAPRDARKVFLRVLRCAPEAVQIAVVPHLDARAVQHFLVYGDPAPAVREAVVAAHGVPALVSYAAHRNLPAAALEFLLDLDEPAVDAHLFAYCHIDQRERERMLAGRLRGGGTRAAVPDDLLDALDEVNLAHYRAWLIAGLESGDLGVARKVVGRLKLQLPAARLRLLIAVWERGGPDAVRDILAMNRLPVTLRRQTEKLLDAPDGLARLRDRLAAEETPVELAAHRSDRLEAEGIPIPWPAMADALRAGALPEGAAAHLARHPDCPRDIQLEALRSTRAPAFRNDSNGDAWVRRGLASGALTVEDILAHAAPARAALNHLLLATSSSSPDGDGRAVGALITALTDEHLDGDVEAWAVCLQLLPTFAGTLPELISTAGAVARG</sequence>
<dbReference type="KEGG" id="sgv:B1H19_14740"/>
<protein>
    <submittedName>
        <fullName evidence="1">Uncharacterized protein</fullName>
    </submittedName>
</protein>
<evidence type="ECO:0000313" key="2">
    <source>
        <dbReference type="Proteomes" id="UP000192726"/>
    </source>
</evidence>
<keyword evidence="2" id="KW-1185">Reference proteome</keyword>
<accession>A0A1V0TR33</accession>